<dbReference type="Gene3D" id="3.30.70.260">
    <property type="match status" value="1"/>
</dbReference>
<comment type="pathway">
    <text evidence="2 8">Amino-acid biosynthesis; L-valine biosynthesis; L-valine from pyruvate: step 1/4.</text>
</comment>
<dbReference type="Proteomes" id="UP000476338">
    <property type="component" value="Unassembled WGS sequence"/>
</dbReference>
<comment type="subunit">
    <text evidence="4 8">Dimer of large and small chains.</text>
</comment>
<dbReference type="CDD" id="cd04878">
    <property type="entry name" value="ACT_AHAS"/>
    <property type="match status" value="1"/>
</dbReference>
<dbReference type="GO" id="GO:0003984">
    <property type="term" value="F:acetolactate synthase activity"/>
    <property type="evidence" value="ECO:0007669"/>
    <property type="project" value="UniProtKB-UniRule"/>
</dbReference>
<dbReference type="EC" id="2.2.1.6" evidence="8"/>
<dbReference type="Gene3D" id="3.30.70.1150">
    <property type="entry name" value="ACT-like. Chain A, domain 2"/>
    <property type="match status" value="1"/>
</dbReference>
<dbReference type="UniPathway" id="UPA00049">
    <property type="reaction ID" value="UER00059"/>
</dbReference>
<name>A0A6L5WK30_9BACT</name>
<evidence type="ECO:0000256" key="3">
    <source>
        <dbReference type="ARBA" id="ARBA00006341"/>
    </source>
</evidence>
<dbReference type="InterPro" id="IPR004789">
    <property type="entry name" value="Acetalactate_synth_ssu"/>
</dbReference>
<comment type="pathway">
    <text evidence="1 8">Amino-acid biosynthesis; L-isoleucine biosynthesis; L-isoleucine from 2-oxobutanoate: step 1/4.</text>
</comment>
<dbReference type="GO" id="GO:0005829">
    <property type="term" value="C:cytosol"/>
    <property type="evidence" value="ECO:0007669"/>
    <property type="project" value="TreeGrafter"/>
</dbReference>
<evidence type="ECO:0000256" key="7">
    <source>
        <dbReference type="ARBA" id="ARBA00048670"/>
    </source>
</evidence>
<evidence type="ECO:0000256" key="2">
    <source>
        <dbReference type="ARBA" id="ARBA00005025"/>
    </source>
</evidence>
<dbReference type="PANTHER" id="PTHR30239:SF0">
    <property type="entry name" value="ACETOLACTATE SYNTHASE SMALL SUBUNIT 1, CHLOROPLASTIC"/>
    <property type="match status" value="1"/>
</dbReference>
<keyword evidence="5 8" id="KW-0028">Amino-acid biosynthesis</keyword>
<evidence type="ECO:0000256" key="8">
    <source>
        <dbReference type="RuleBase" id="RU368092"/>
    </source>
</evidence>
<reference evidence="10 11" key="1">
    <citation type="submission" date="2019-09" db="EMBL/GenBank/DDBJ databases">
        <authorList>
            <person name="Silva M."/>
            <person name="Pereira G."/>
            <person name="Lopes-Da-Costa L."/>
            <person name="Silva E."/>
        </authorList>
    </citation>
    <scope>NUCLEOTIDE SEQUENCE [LARGE SCALE GENOMIC DNA]</scope>
    <source>
        <strain evidence="10 11">FMV-PI01</strain>
    </source>
</reference>
<sequence>MRRRVISVIVLNEHGVLSRVAGLFAGRGYNIDSLTVAPIPNSEFSRLSVVTSGDEKILEQIVKQLHKIIPVYKVIEDAKFVEKEMALVKIPLNSDLSGLDAVLKSCNANVVNSDEKVLIIMACDDFDKIENFVKTMKKYAPIDIVKSGSVALEI</sequence>
<feature type="domain" description="ACT" evidence="9">
    <location>
        <begin position="5"/>
        <end position="79"/>
    </location>
</feature>
<evidence type="ECO:0000256" key="4">
    <source>
        <dbReference type="ARBA" id="ARBA00011744"/>
    </source>
</evidence>
<dbReference type="InterPro" id="IPR054480">
    <property type="entry name" value="AHAS_small-like_ACT"/>
</dbReference>
<comment type="caution">
    <text evidence="10">The sequence shown here is derived from an EMBL/GenBank/DDBJ whole genome shotgun (WGS) entry which is preliminary data.</text>
</comment>
<evidence type="ECO:0000313" key="10">
    <source>
        <dbReference type="EMBL" id="MSN96802.1"/>
    </source>
</evidence>
<keyword evidence="11" id="KW-1185">Reference proteome</keyword>
<proteinExistence type="inferred from homology"/>
<dbReference type="GO" id="GO:0009097">
    <property type="term" value="P:isoleucine biosynthetic process"/>
    <property type="evidence" value="ECO:0007669"/>
    <property type="project" value="UniProtKB-UniRule"/>
</dbReference>
<evidence type="ECO:0000256" key="6">
    <source>
        <dbReference type="ARBA" id="ARBA00023304"/>
    </source>
</evidence>
<dbReference type="PANTHER" id="PTHR30239">
    <property type="entry name" value="ACETOLACTATE SYNTHASE SMALL SUBUNIT"/>
    <property type="match status" value="1"/>
</dbReference>
<comment type="catalytic activity">
    <reaction evidence="7 8">
        <text>2 pyruvate + H(+) = (2S)-2-acetolactate + CO2</text>
        <dbReference type="Rhea" id="RHEA:25249"/>
        <dbReference type="ChEBI" id="CHEBI:15361"/>
        <dbReference type="ChEBI" id="CHEBI:15378"/>
        <dbReference type="ChEBI" id="CHEBI:16526"/>
        <dbReference type="ChEBI" id="CHEBI:58476"/>
        <dbReference type="EC" id="2.2.1.6"/>
    </reaction>
</comment>
<reference evidence="10 11" key="2">
    <citation type="submission" date="2020-03" db="EMBL/GenBank/DDBJ databases">
        <title>Campylobacter portucalensis sp. nov., a new species of Campylobacter isolated from the reproductive tract of bulls.</title>
        <authorList>
            <person name="Silva M.F."/>
            <person name="Pereira G."/>
            <person name="Carneiro C."/>
            <person name="Hemphill A."/>
            <person name="Mateus L."/>
            <person name="Lopes-Da-Costa L."/>
            <person name="Silva E."/>
        </authorList>
    </citation>
    <scope>NUCLEOTIDE SEQUENCE [LARGE SCALE GENOMIC DNA]</scope>
    <source>
        <strain evidence="10 11">FMV-PI01</strain>
    </source>
</reference>
<dbReference type="NCBIfam" id="TIGR00119">
    <property type="entry name" value="acolac_sm"/>
    <property type="match status" value="1"/>
</dbReference>
<keyword evidence="6 8" id="KW-0100">Branched-chain amino acid biosynthesis</keyword>
<dbReference type="NCBIfam" id="NF008864">
    <property type="entry name" value="PRK11895.1"/>
    <property type="match status" value="1"/>
</dbReference>
<dbReference type="EMBL" id="VWSJ01000025">
    <property type="protein sequence ID" value="MSN96802.1"/>
    <property type="molecule type" value="Genomic_DNA"/>
</dbReference>
<dbReference type="InterPro" id="IPR019455">
    <property type="entry name" value="Acetolactate_synth_ssu_C"/>
</dbReference>
<dbReference type="RefSeq" id="WP_154571069.1">
    <property type="nucleotide sequence ID" value="NZ_VWSJ01000025.1"/>
</dbReference>
<dbReference type="SUPFAM" id="SSF55021">
    <property type="entry name" value="ACT-like"/>
    <property type="match status" value="2"/>
</dbReference>
<accession>A0A6L5WK30</accession>
<dbReference type="InterPro" id="IPR045865">
    <property type="entry name" value="ACT-like_dom_sf"/>
</dbReference>
<dbReference type="PROSITE" id="PS51671">
    <property type="entry name" value="ACT"/>
    <property type="match status" value="1"/>
</dbReference>
<dbReference type="Pfam" id="PF22629">
    <property type="entry name" value="ACT_AHAS_ss"/>
    <property type="match status" value="1"/>
</dbReference>
<dbReference type="InterPro" id="IPR002912">
    <property type="entry name" value="ACT_dom"/>
</dbReference>
<evidence type="ECO:0000313" key="11">
    <source>
        <dbReference type="Proteomes" id="UP000476338"/>
    </source>
</evidence>
<comment type="similarity">
    <text evidence="3 8">Belongs to the acetolactate synthase small subunit family.</text>
</comment>
<dbReference type="InterPro" id="IPR027271">
    <property type="entry name" value="Acetolactate_synth/TF_NikR_C"/>
</dbReference>
<dbReference type="GO" id="GO:1990610">
    <property type="term" value="F:acetolactate synthase regulator activity"/>
    <property type="evidence" value="ECO:0007669"/>
    <property type="project" value="UniProtKB-UniRule"/>
</dbReference>
<dbReference type="InterPro" id="IPR039557">
    <property type="entry name" value="AHAS_ACT"/>
</dbReference>
<organism evidence="10 11">
    <name type="scientific">Campylobacter portucalensis</name>
    <dbReference type="NCBI Taxonomy" id="2608384"/>
    <lineage>
        <taxon>Bacteria</taxon>
        <taxon>Pseudomonadati</taxon>
        <taxon>Campylobacterota</taxon>
        <taxon>Epsilonproteobacteria</taxon>
        <taxon>Campylobacterales</taxon>
        <taxon>Campylobacteraceae</taxon>
        <taxon>Campylobacter</taxon>
    </lineage>
</organism>
<dbReference type="UniPathway" id="UPA00047">
    <property type="reaction ID" value="UER00055"/>
</dbReference>
<keyword evidence="8 10" id="KW-0808">Transferase</keyword>
<dbReference type="GO" id="GO:0009099">
    <property type="term" value="P:L-valine biosynthetic process"/>
    <property type="evidence" value="ECO:0007669"/>
    <property type="project" value="UniProtKB-UniRule"/>
</dbReference>
<evidence type="ECO:0000256" key="5">
    <source>
        <dbReference type="ARBA" id="ARBA00022605"/>
    </source>
</evidence>
<dbReference type="AlphaFoldDB" id="A0A6L5WK30"/>
<dbReference type="Pfam" id="PF10369">
    <property type="entry name" value="ALS_ss_C"/>
    <property type="match status" value="1"/>
</dbReference>
<evidence type="ECO:0000256" key="1">
    <source>
        <dbReference type="ARBA" id="ARBA00004974"/>
    </source>
</evidence>
<dbReference type="FunFam" id="3.30.70.260:FF:000001">
    <property type="entry name" value="Acetolactate synthase, small subunit"/>
    <property type="match status" value="1"/>
</dbReference>
<protein>
    <recommendedName>
        <fullName evidence="8">Acetolactate synthase small subunit</fullName>
        <shortName evidence="8">AHAS</shortName>
        <shortName evidence="8">ALS</shortName>
        <ecNumber evidence="8">2.2.1.6</ecNumber>
    </recommendedName>
    <alternativeName>
        <fullName evidence="8">Acetohydroxy-acid synthase small subunit</fullName>
    </alternativeName>
</protein>
<comment type="function">
    <text evidence="8">Catalyzes the conversion of 2 pyruvate molecules into acetolactate in the first common step of the biosynthetic pathway of the branched-amino acids such as leucine, isoleucine, and valine.</text>
</comment>
<evidence type="ECO:0000259" key="9">
    <source>
        <dbReference type="PROSITE" id="PS51671"/>
    </source>
</evidence>
<gene>
    <name evidence="10" type="primary">ilvN</name>
    <name evidence="10" type="ORF">F1B92_06440</name>
</gene>